<dbReference type="Pfam" id="PF12730">
    <property type="entry name" value="ABC2_membrane_4"/>
    <property type="match status" value="1"/>
</dbReference>
<feature type="transmembrane region" description="Helical" evidence="1">
    <location>
        <begin position="59"/>
        <end position="77"/>
    </location>
</feature>
<dbReference type="EMBL" id="FOMG01000004">
    <property type="protein sequence ID" value="SFC47231.1"/>
    <property type="molecule type" value="Genomic_DNA"/>
</dbReference>
<feature type="transmembrane region" description="Helical" evidence="1">
    <location>
        <begin position="235"/>
        <end position="254"/>
    </location>
</feature>
<reference evidence="2 3" key="1">
    <citation type="submission" date="2016-10" db="EMBL/GenBank/DDBJ databases">
        <authorList>
            <person name="de Groot N.N."/>
        </authorList>
    </citation>
    <scope>NUCLEOTIDE SEQUENCE [LARGE SCALE GENOMIC DNA]</scope>
    <source>
        <strain evidence="2 3">DSM 12992</strain>
    </source>
</reference>
<keyword evidence="1" id="KW-0472">Membrane</keyword>
<keyword evidence="1" id="KW-0812">Transmembrane</keyword>
<dbReference type="AlphaFoldDB" id="A0A1I1JGE9"/>
<dbReference type="NCBIfam" id="TIGR03733">
    <property type="entry name" value="lanti_perm_MutG"/>
    <property type="match status" value="1"/>
</dbReference>
<accession>A0A1I1JGE9</accession>
<keyword evidence="1" id="KW-1133">Transmembrane helix</keyword>
<dbReference type="InterPro" id="IPR022294">
    <property type="entry name" value="ABC-transptr_permeasesu"/>
</dbReference>
<feature type="transmembrane region" description="Helical" evidence="1">
    <location>
        <begin position="135"/>
        <end position="156"/>
    </location>
</feature>
<evidence type="ECO:0000256" key="1">
    <source>
        <dbReference type="SAM" id="Phobius"/>
    </source>
</evidence>
<organism evidence="2 3">
    <name type="scientific">Clostridium uliginosum</name>
    <dbReference type="NCBI Taxonomy" id="119641"/>
    <lineage>
        <taxon>Bacteria</taxon>
        <taxon>Bacillati</taxon>
        <taxon>Bacillota</taxon>
        <taxon>Clostridia</taxon>
        <taxon>Eubacteriales</taxon>
        <taxon>Clostridiaceae</taxon>
        <taxon>Clostridium</taxon>
    </lineage>
</organism>
<keyword evidence="3" id="KW-1185">Reference proteome</keyword>
<dbReference type="STRING" id="119641.SAMN05421842_1043"/>
<gene>
    <name evidence="2" type="ORF">SAMN05421842_1043</name>
</gene>
<dbReference type="CDD" id="cd21808">
    <property type="entry name" value="ABC-2_lan_permease_MutG"/>
    <property type="match status" value="1"/>
</dbReference>
<sequence>MYLIRAMRSDWIKTKKTAFRYIVILVPILFPLLVLTYISNYKLDYTFQIRVYSLYFETVGIAITMIAAILTGINIMGEESAGEFRGLRTSPISRTTIYLSKLLMLILITVIDMFVAIGILLLGMKFSYHGANIQYGMFLEGTLFTTIGALFLYGLYLIISINFGIGPTMVIGTGGTLWAVLFQTGMGDRMWQFVPWAWSGRLGTLPIAMLSGFTKFHNMDDNFVKNLYITEMYKGMPIALISFVVISVIGVLWFKRWEGRKIHQ</sequence>
<dbReference type="OrthoDB" id="1701852at2"/>
<dbReference type="Proteomes" id="UP000199263">
    <property type="component" value="Unassembled WGS sequence"/>
</dbReference>
<evidence type="ECO:0000313" key="2">
    <source>
        <dbReference type="EMBL" id="SFC47231.1"/>
    </source>
</evidence>
<protein>
    <submittedName>
        <fullName evidence="2">ABC-2 type transport system permease protein</fullName>
    </submittedName>
</protein>
<proteinExistence type="predicted"/>
<evidence type="ECO:0000313" key="3">
    <source>
        <dbReference type="Proteomes" id="UP000199263"/>
    </source>
</evidence>
<name>A0A1I1JGE9_9CLOT</name>
<feature type="transmembrane region" description="Helical" evidence="1">
    <location>
        <begin position="21"/>
        <end position="39"/>
    </location>
</feature>
<dbReference type="RefSeq" id="WP_090088953.1">
    <property type="nucleotide sequence ID" value="NZ_FOMG01000004.1"/>
</dbReference>
<feature type="transmembrane region" description="Helical" evidence="1">
    <location>
        <begin position="163"/>
        <end position="181"/>
    </location>
</feature>
<feature type="transmembrane region" description="Helical" evidence="1">
    <location>
        <begin position="98"/>
        <end position="123"/>
    </location>
</feature>